<evidence type="ECO:0000313" key="3">
    <source>
        <dbReference type="Proteomes" id="UP001310594"/>
    </source>
</evidence>
<proteinExistence type="predicted"/>
<accession>A0AAN7VV30</accession>
<protein>
    <submittedName>
        <fullName evidence="2">Uncharacterized protein</fullName>
    </submittedName>
</protein>
<reference evidence="2" key="1">
    <citation type="submission" date="2023-08" db="EMBL/GenBank/DDBJ databases">
        <title>Black Yeasts Isolated from many extreme environments.</title>
        <authorList>
            <person name="Coleine C."/>
            <person name="Stajich J.E."/>
            <person name="Selbmann L."/>
        </authorList>
    </citation>
    <scope>NUCLEOTIDE SEQUENCE</scope>
    <source>
        <strain evidence="2">CCFEE 5810</strain>
    </source>
</reference>
<evidence type="ECO:0000313" key="2">
    <source>
        <dbReference type="EMBL" id="KAK5705074.1"/>
    </source>
</evidence>
<feature type="compositionally biased region" description="Polar residues" evidence="1">
    <location>
        <begin position="38"/>
        <end position="51"/>
    </location>
</feature>
<organism evidence="2 3">
    <name type="scientific">Elasticomyces elasticus</name>
    <dbReference type="NCBI Taxonomy" id="574655"/>
    <lineage>
        <taxon>Eukaryota</taxon>
        <taxon>Fungi</taxon>
        <taxon>Dikarya</taxon>
        <taxon>Ascomycota</taxon>
        <taxon>Pezizomycotina</taxon>
        <taxon>Dothideomycetes</taxon>
        <taxon>Dothideomycetidae</taxon>
        <taxon>Mycosphaerellales</taxon>
        <taxon>Teratosphaeriaceae</taxon>
        <taxon>Elasticomyces</taxon>
    </lineage>
</organism>
<gene>
    <name evidence="2" type="ORF">LTR97_002188</name>
</gene>
<dbReference type="Proteomes" id="UP001310594">
    <property type="component" value="Unassembled WGS sequence"/>
</dbReference>
<feature type="compositionally biased region" description="Pro residues" evidence="1">
    <location>
        <begin position="127"/>
        <end position="139"/>
    </location>
</feature>
<feature type="compositionally biased region" description="Basic and acidic residues" evidence="1">
    <location>
        <begin position="52"/>
        <end position="65"/>
    </location>
</feature>
<comment type="caution">
    <text evidence="2">The sequence shown here is derived from an EMBL/GenBank/DDBJ whole genome shotgun (WGS) entry which is preliminary data.</text>
</comment>
<name>A0AAN7VV30_9PEZI</name>
<dbReference type="AlphaFoldDB" id="A0AAN7VV30"/>
<sequence length="213" mass="24239">MPSKFYAASGVAYTTPTAFFEPNQRKPDVLHPALRPRASSQRVRKTSSNEPTVKDRETCEAVHDMLRRHRQFKVYNRASPAKSNDESQLEIQSAPRGSFSSAKPVKPIPSGSGKYPPRVESLQSSPPSKPIPVREPTPPETCKDFRDMPTTLPLPPTEKDGARCNKYMMIRPQQPSSFTRFVSEVRFNIAIVGMRSRRQMPRSPEGREYHNRW</sequence>
<feature type="region of interest" description="Disordered" evidence="1">
    <location>
        <begin position="21"/>
        <end position="160"/>
    </location>
</feature>
<evidence type="ECO:0000256" key="1">
    <source>
        <dbReference type="SAM" id="MobiDB-lite"/>
    </source>
</evidence>
<dbReference type="EMBL" id="JAVRQU010000003">
    <property type="protein sequence ID" value="KAK5705074.1"/>
    <property type="molecule type" value="Genomic_DNA"/>
</dbReference>